<sequence length="474" mass="52847">MTRAPAKLRTSSEGNSISGETIRVVGLDDPNYSDQLTLVTLPDGSVEFTSGFSHDVLHLLEYALNFSHIALRGEGWPDRLPNGTWTGLAGQVAHHEADFSITITAFVDIRVADFFFLTPVTLGSLVASFRQPPSYSDTNLLTSSLHPELWIALLVLAICVFLLVKITAWIGMKYSELDSYGGDHDFKHGDEAGYWVLVTFCQRNFVGSPNATPLRVIYISLTLTSIVAYTALSATLMSTLSIEVDPIKSFAELVASKIEVYGDESASFTHKFVQDIVDRRRQSKGYAENTGGNLSSSRFLDLNTGLQRTLSEPAAYVTFDGAPIVNYRAMGLSDDFVCNKIRVIKIPGSTISAGMFVRKGSILREIFNPWIVTFYEYGFIKRLEKKWSSTAERKCPKKFKQHSTQAMDIGDVHTPISVLLGGFVFSMVLLAIEFNYNLLPLGRDVRRVSREWSSFLKTFISKENGFKSRVQRDF</sequence>
<organism evidence="9 10">
    <name type="scientific">Folsomia candida</name>
    <name type="common">Springtail</name>
    <dbReference type="NCBI Taxonomy" id="158441"/>
    <lineage>
        <taxon>Eukaryota</taxon>
        <taxon>Metazoa</taxon>
        <taxon>Ecdysozoa</taxon>
        <taxon>Arthropoda</taxon>
        <taxon>Hexapoda</taxon>
        <taxon>Collembola</taxon>
        <taxon>Entomobryomorpha</taxon>
        <taxon>Isotomoidea</taxon>
        <taxon>Isotomidae</taxon>
        <taxon>Proisotominae</taxon>
        <taxon>Folsomia</taxon>
    </lineage>
</organism>
<evidence type="ECO:0000256" key="1">
    <source>
        <dbReference type="ARBA" id="ARBA00004651"/>
    </source>
</evidence>
<evidence type="ECO:0000256" key="6">
    <source>
        <dbReference type="ARBA" id="ARBA00023170"/>
    </source>
</evidence>
<evidence type="ECO:0000256" key="7">
    <source>
        <dbReference type="ARBA" id="ARBA00023180"/>
    </source>
</evidence>
<evidence type="ECO:0000256" key="4">
    <source>
        <dbReference type="ARBA" id="ARBA00022989"/>
    </source>
</evidence>
<dbReference type="InterPro" id="IPR052192">
    <property type="entry name" value="Insect_Ionotropic_Sensory_Rcpt"/>
</dbReference>
<accession>A0A226E7J3</accession>
<evidence type="ECO:0000256" key="2">
    <source>
        <dbReference type="ARBA" id="ARBA00022475"/>
    </source>
</evidence>
<reference evidence="9 10" key="1">
    <citation type="submission" date="2015-12" db="EMBL/GenBank/DDBJ databases">
        <title>The genome of Folsomia candida.</title>
        <authorList>
            <person name="Faddeeva A."/>
            <person name="Derks M.F."/>
            <person name="Anvar Y."/>
            <person name="Smit S."/>
            <person name="Van Straalen N."/>
            <person name="Roelofs D."/>
        </authorList>
    </citation>
    <scope>NUCLEOTIDE SEQUENCE [LARGE SCALE GENOMIC DNA]</scope>
    <source>
        <strain evidence="9 10">VU population</strain>
        <tissue evidence="9">Whole body</tissue>
    </source>
</reference>
<dbReference type="OMA" id="LMEVHIA"/>
<dbReference type="SUPFAM" id="SSF53850">
    <property type="entry name" value="Periplasmic binding protein-like II"/>
    <property type="match status" value="1"/>
</dbReference>
<keyword evidence="4 8" id="KW-1133">Transmembrane helix</keyword>
<dbReference type="GO" id="GO:0005886">
    <property type="term" value="C:plasma membrane"/>
    <property type="evidence" value="ECO:0007669"/>
    <property type="project" value="UniProtKB-SubCell"/>
</dbReference>
<dbReference type="Proteomes" id="UP000198287">
    <property type="component" value="Unassembled WGS sequence"/>
</dbReference>
<feature type="transmembrane region" description="Helical" evidence="8">
    <location>
        <begin position="216"/>
        <end position="237"/>
    </location>
</feature>
<feature type="transmembrane region" description="Helical" evidence="8">
    <location>
        <begin position="149"/>
        <end position="170"/>
    </location>
</feature>
<feature type="transmembrane region" description="Helical" evidence="8">
    <location>
        <begin position="111"/>
        <end position="129"/>
    </location>
</feature>
<evidence type="ECO:0000313" key="10">
    <source>
        <dbReference type="Proteomes" id="UP000198287"/>
    </source>
</evidence>
<keyword evidence="3 8" id="KW-0812">Transmembrane</keyword>
<keyword evidence="2" id="KW-1003">Cell membrane</keyword>
<dbReference type="OrthoDB" id="9997229at2759"/>
<evidence type="ECO:0000256" key="5">
    <source>
        <dbReference type="ARBA" id="ARBA00023136"/>
    </source>
</evidence>
<dbReference type="AlphaFoldDB" id="A0A226E7J3"/>
<evidence type="ECO:0000256" key="3">
    <source>
        <dbReference type="ARBA" id="ARBA00022692"/>
    </source>
</evidence>
<keyword evidence="5 8" id="KW-0472">Membrane</keyword>
<evidence type="ECO:0000256" key="8">
    <source>
        <dbReference type="SAM" id="Phobius"/>
    </source>
</evidence>
<dbReference type="PANTHER" id="PTHR42643">
    <property type="entry name" value="IONOTROPIC RECEPTOR 20A-RELATED"/>
    <property type="match status" value="1"/>
</dbReference>
<dbReference type="Gene3D" id="3.40.190.10">
    <property type="entry name" value="Periplasmic binding protein-like II"/>
    <property type="match status" value="1"/>
</dbReference>
<comment type="subcellular location">
    <subcellularLocation>
        <location evidence="1">Cell membrane</location>
        <topology evidence="1">Multi-pass membrane protein</topology>
    </subcellularLocation>
</comment>
<keyword evidence="10" id="KW-1185">Reference proteome</keyword>
<gene>
    <name evidence="9" type="ORF">Fcan01_10136</name>
</gene>
<keyword evidence="6 9" id="KW-0675">Receptor</keyword>
<feature type="transmembrane region" description="Helical" evidence="8">
    <location>
        <begin position="416"/>
        <end position="439"/>
    </location>
</feature>
<dbReference type="Gene3D" id="1.10.287.70">
    <property type="match status" value="1"/>
</dbReference>
<proteinExistence type="predicted"/>
<dbReference type="PANTHER" id="PTHR42643:SF24">
    <property type="entry name" value="IONOTROPIC RECEPTOR 60A"/>
    <property type="match status" value="1"/>
</dbReference>
<keyword evidence="7" id="KW-0325">Glycoprotein</keyword>
<name>A0A226E7J3_FOLCA</name>
<evidence type="ECO:0000313" key="9">
    <source>
        <dbReference type="EMBL" id="OXA53562.1"/>
    </source>
</evidence>
<protein>
    <submittedName>
        <fullName evidence="9">Glutamate receptor ionotropic, kainate 4</fullName>
    </submittedName>
</protein>
<comment type="caution">
    <text evidence="9">The sequence shown here is derived from an EMBL/GenBank/DDBJ whole genome shotgun (WGS) entry which is preliminary data.</text>
</comment>
<dbReference type="EMBL" id="LNIX01000005">
    <property type="protein sequence ID" value="OXA53562.1"/>
    <property type="molecule type" value="Genomic_DNA"/>
</dbReference>